<name>A0A4C1V6V9_EUMVA</name>
<dbReference type="Proteomes" id="UP000299102">
    <property type="component" value="Unassembled WGS sequence"/>
</dbReference>
<organism evidence="1 2">
    <name type="scientific">Eumeta variegata</name>
    <name type="common">Bagworm moth</name>
    <name type="synonym">Eumeta japonica</name>
    <dbReference type="NCBI Taxonomy" id="151549"/>
    <lineage>
        <taxon>Eukaryota</taxon>
        <taxon>Metazoa</taxon>
        <taxon>Ecdysozoa</taxon>
        <taxon>Arthropoda</taxon>
        <taxon>Hexapoda</taxon>
        <taxon>Insecta</taxon>
        <taxon>Pterygota</taxon>
        <taxon>Neoptera</taxon>
        <taxon>Endopterygota</taxon>
        <taxon>Lepidoptera</taxon>
        <taxon>Glossata</taxon>
        <taxon>Ditrysia</taxon>
        <taxon>Tineoidea</taxon>
        <taxon>Psychidae</taxon>
        <taxon>Oiketicinae</taxon>
        <taxon>Eumeta</taxon>
    </lineage>
</organism>
<accession>A0A4C1V6V9</accession>
<dbReference type="EMBL" id="BGZK01000282">
    <property type="protein sequence ID" value="GBP34007.1"/>
    <property type="molecule type" value="Genomic_DNA"/>
</dbReference>
<sequence>MPPPPLTATRFAVGRCAAPADGIGAVCKCGGGRCDSILPRGLMATICYRFCLSNNMLRMRRRFHFGPCARRRRQGDHFPNSYYIDSCETLLAELCGCCVRCSSAGLAERA</sequence>
<evidence type="ECO:0000313" key="1">
    <source>
        <dbReference type="EMBL" id="GBP34007.1"/>
    </source>
</evidence>
<keyword evidence="2" id="KW-1185">Reference proteome</keyword>
<dbReference type="AlphaFoldDB" id="A0A4C1V6V9"/>
<reference evidence="1 2" key="1">
    <citation type="journal article" date="2019" name="Commun. Biol.">
        <title>The bagworm genome reveals a unique fibroin gene that provides high tensile strength.</title>
        <authorList>
            <person name="Kono N."/>
            <person name="Nakamura H."/>
            <person name="Ohtoshi R."/>
            <person name="Tomita M."/>
            <person name="Numata K."/>
            <person name="Arakawa K."/>
        </authorList>
    </citation>
    <scope>NUCLEOTIDE SEQUENCE [LARGE SCALE GENOMIC DNA]</scope>
</reference>
<comment type="caution">
    <text evidence="1">The sequence shown here is derived from an EMBL/GenBank/DDBJ whole genome shotgun (WGS) entry which is preliminary data.</text>
</comment>
<protein>
    <submittedName>
        <fullName evidence="1">Uncharacterized protein</fullName>
    </submittedName>
</protein>
<evidence type="ECO:0000313" key="2">
    <source>
        <dbReference type="Proteomes" id="UP000299102"/>
    </source>
</evidence>
<gene>
    <name evidence="1" type="ORF">EVAR_24921_1</name>
</gene>
<proteinExistence type="predicted"/>